<dbReference type="Proteomes" id="UP000466607">
    <property type="component" value="Chromosome"/>
</dbReference>
<dbReference type="GO" id="GO:0004671">
    <property type="term" value="F:protein C-terminal S-isoprenylcysteine carboxyl O-methyltransferase activity"/>
    <property type="evidence" value="ECO:0007669"/>
    <property type="project" value="InterPro"/>
</dbReference>
<dbReference type="Pfam" id="PF04140">
    <property type="entry name" value="ICMT"/>
    <property type="match status" value="1"/>
</dbReference>
<keyword evidence="2" id="KW-0812">Transmembrane</keyword>
<dbReference type="EMBL" id="AP022586">
    <property type="protein sequence ID" value="BBY17758.1"/>
    <property type="molecule type" value="Genomic_DNA"/>
</dbReference>
<dbReference type="InterPro" id="IPR007269">
    <property type="entry name" value="ICMT_MeTrfase"/>
</dbReference>
<organism evidence="5 6">
    <name type="scientific">Mycolicibacterium litorale</name>
    <dbReference type="NCBI Taxonomy" id="758802"/>
    <lineage>
        <taxon>Bacteria</taxon>
        <taxon>Bacillati</taxon>
        <taxon>Actinomycetota</taxon>
        <taxon>Actinomycetes</taxon>
        <taxon>Mycobacteriales</taxon>
        <taxon>Mycobacteriaceae</taxon>
        <taxon>Mycolicibacterium</taxon>
    </lineage>
</organism>
<reference evidence="5 6" key="1">
    <citation type="journal article" date="2019" name="Emerg. Microbes Infect.">
        <title>Comprehensive subspecies identification of 175 nontuberculous mycobacteria species based on 7547 genomic profiles.</title>
        <authorList>
            <person name="Matsumoto Y."/>
            <person name="Kinjo T."/>
            <person name="Motooka D."/>
            <person name="Nabeya D."/>
            <person name="Jung N."/>
            <person name="Uechi K."/>
            <person name="Horii T."/>
            <person name="Iida T."/>
            <person name="Fujita J."/>
            <person name="Nakamura S."/>
        </authorList>
    </citation>
    <scope>NUCLEOTIDE SEQUENCE [LARGE SCALE GENOMIC DNA]</scope>
    <source>
        <strain evidence="5 6">JCM 17423</strain>
    </source>
</reference>
<evidence type="ECO:0000256" key="1">
    <source>
        <dbReference type="ARBA" id="ARBA00004141"/>
    </source>
</evidence>
<keyword evidence="4" id="KW-0472">Membrane</keyword>
<dbReference type="AlphaFoldDB" id="A0AAD1MVB3"/>
<keyword evidence="5" id="KW-0489">Methyltransferase</keyword>
<evidence type="ECO:0000313" key="5">
    <source>
        <dbReference type="EMBL" id="BBY17758.1"/>
    </source>
</evidence>
<proteinExistence type="predicted"/>
<sequence length="167" mass="18477">MYRRLIIAVALERLAELVVSHRNLSWSRAHSGTEYGARHYPLMIALHTGLLAGCLIEVYARRRPYVPALGRPMLAAVLAAQGLRWWCIGTLGRQWNTRVIVVPGASRVSAGPYRYLAHPNYVAVAVEGAALPLVHSAWMTSLSFTVLNALLLRTRIRVEDAALARLA</sequence>
<comment type="subcellular location">
    <subcellularLocation>
        <location evidence="1">Membrane</location>
        <topology evidence="1">Multi-pass membrane protein</topology>
    </subcellularLocation>
</comment>
<evidence type="ECO:0000256" key="4">
    <source>
        <dbReference type="ARBA" id="ARBA00023136"/>
    </source>
</evidence>
<evidence type="ECO:0000313" key="6">
    <source>
        <dbReference type="Proteomes" id="UP000466607"/>
    </source>
</evidence>
<evidence type="ECO:0000256" key="3">
    <source>
        <dbReference type="ARBA" id="ARBA00022989"/>
    </source>
</evidence>
<keyword evidence="6" id="KW-1185">Reference proteome</keyword>
<evidence type="ECO:0000256" key="2">
    <source>
        <dbReference type="ARBA" id="ARBA00022692"/>
    </source>
</evidence>
<dbReference type="GO" id="GO:0016020">
    <property type="term" value="C:membrane"/>
    <property type="evidence" value="ECO:0007669"/>
    <property type="project" value="UniProtKB-SubCell"/>
</dbReference>
<dbReference type="GO" id="GO:0032259">
    <property type="term" value="P:methylation"/>
    <property type="evidence" value="ECO:0007669"/>
    <property type="project" value="UniProtKB-KW"/>
</dbReference>
<keyword evidence="5" id="KW-0808">Transferase</keyword>
<gene>
    <name evidence="5" type="ORF">MLIT_33500</name>
</gene>
<dbReference type="Gene3D" id="1.20.120.1630">
    <property type="match status" value="1"/>
</dbReference>
<keyword evidence="3" id="KW-1133">Transmembrane helix</keyword>
<accession>A0AAD1MVB3</accession>
<name>A0AAD1MVB3_9MYCO</name>
<protein>
    <submittedName>
        <fullName evidence="5">Isoprenylcysteine carboxyl methyltransferase</fullName>
    </submittedName>
</protein>
<dbReference type="RefSeq" id="WP_134054635.1">
    <property type="nucleotide sequence ID" value="NZ_AP022586.1"/>
</dbReference>